<evidence type="ECO:0000256" key="1">
    <source>
        <dbReference type="ARBA" id="ARBA00022630"/>
    </source>
</evidence>
<comment type="cofactor">
    <cofactor evidence="3">
        <name>FAD</name>
        <dbReference type="ChEBI" id="CHEBI:57692"/>
    </cofactor>
</comment>
<comment type="subcellular location">
    <subcellularLocation>
        <location evidence="3">Cytoplasm</location>
    </subcellularLocation>
</comment>
<feature type="active site" evidence="3">
    <location>
        <position position="326"/>
    </location>
</feature>
<dbReference type="GO" id="GO:0008762">
    <property type="term" value="F:UDP-N-acetylmuramate dehydrogenase activity"/>
    <property type="evidence" value="ECO:0007669"/>
    <property type="project" value="UniProtKB-UniRule"/>
</dbReference>
<evidence type="ECO:0000313" key="6">
    <source>
        <dbReference type="EMBL" id="MBV3393148.1"/>
    </source>
</evidence>
<dbReference type="GO" id="GO:0071555">
    <property type="term" value="P:cell wall organization"/>
    <property type="evidence" value="ECO:0007669"/>
    <property type="project" value="UniProtKB-KW"/>
</dbReference>
<proteinExistence type="inferred from homology"/>
<evidence type="ECO:0000313" key="7">
    <source>
        <dbReference type="Proteomes" id="UP001196408"/>
    </source>
</evidence>
<dbReference type="Proteomes" id="UP001197492">
    <property type="component" value="Unassembled WGS sequence"/>
</dbReference>
<feature type="active site" evidence="3">
    <location>
        <position position="161"/>
    </location>
</feature>
<keyword evidence="3" id="KW-0132">Cell division</keyword>
<dbReference type="Proteomes" id="UP001196408">
    <property type="component" value="Unassembled WGS sequence"/>
</dbReference>
<dbReference type="InterPro" id="IPR016166">
    <property type="entry name" value="FAD-bd_PCMH"/>
</dbReference>
<keyword evidence="3" id="KW-0963">Cytoplasm</keyword>
<keyword evidence="2 3" id="KW-0560">Oxidoreductase</keyword>
<dbReference type="GO" id="GO:0009252">
    <property type="term" value="P:peptidoglycan biosynthetic process"/>
    <property type="evidence" value="ECO:0007669"/>
    <property type="project" value="UniProtKB-UniRule"/>
</dbReference>
<comment type="similarity">
    <text evidence="3">Belongs to the MurB family.</text>
</comment>
<keyword evidence="3" id="KW-0521">NADP</keyword>
<organism evidence="5 7">
    <name type="scientific">Catenibacterium mitsuokai</name>
    <dbReference type="NCBI Taxonomy" id="100886"/>
    <lineage>
        <taxon>Bacteria</taxon>
        <taxon>Bacillati</taxon>
        <taxon>Bacillota</taxon>
        <taxon>Erysipelotrichia</taxon>
        <taxon>Erysipelotrichales</taxon>
        <taxon>Coprobacillaceae</taxon>
        <taxon>Catenibacterium</taxon>
    </lineage>
</organism>
<dbReference type="Pfam" id="PF02873">
    <property type="entry name" value="MurB_C"/>
    <property type="match status" value="1"/>
</dbReference>
<keyword evidence="8" id="KW-1185">Reference proteome</keyword>
<dbReference type="PANTHER" id="PTHR21071:SF4">
    <property type="entry name" value="UDP-N-ACETYLENOLPYRUVOYLGLUCOSAMINE REDUCTASE"/>
    <property type="match status" value="1"/>
</dbReference>
<dbReference type="GO" id="GO:0008360">
    <property type="term" value="P:regulation of cell shape"/>
    <property type="evidence" value="ECO:0007669"/>
    <property type="project" value="UniProtKB-KW"/>
</dbReference>
<comment type="pathway">
    <text evidence="3">Cell wall biogenesis; peptidoglycan biosynthesis.</text>
</comment>
<evidence type="ECO:0000313" key="5">
    <source>
        <dbReference type="EMBL" id="MBV3383157.1"/>
    </source>
</evidence>
<gene>
    <name evidence="3 5" type="primary">murB</name>
    <name evidence="5" type="ORF">KSV97_07990</name>
    <name evidence="6" type="ORF">KSW06_07760</name>
</gene>
<dbReference type="GO" id="GO:0051301">
    <property type="term" value="P:cell division"/>
    <property type="evidence" value="ECO:0007669"/>
    <property type="project" value="UniProtKB-KW"/>
</dbReference>
<keyword evidence="3" id="KW-0961">Cell wall biogenesis/degradation</keyword>
<keyword evidence="3" id="KW-0573">Peptidoglycan synthesis</keyword>
<dbReference type="InterPro" id="IPR011601">
    <property type="entry name" value="MurB_C"/>
</dbReference>
<dbReference type="GO" id="GO:0005829">
    <property type="term" value="C:cytosol"/>
    <property type="evidence" value="ECO:0007669"/>
    <property type="project" value="TreeGrafter"/>
</dbReference>
<evidence type="ECO:0000313" key="8">
    <source>
        <dbReference type="Proteomes" id="UP001197492"/>
    </source>
</evidence>
<accession>A0AAW4MYZ4</accession>
<comment type="function">
    <text evidence="3">Cell wall formation.</text>
</comment>
<dbReference type="EMBL" id="JAHOEL010000049">
    <property type="protein sequence ID" value="MBV3393148.1"/>
    <property type="molecule type" value="Genomic_DNA"/>
</dbReference>
<dbReference type="RefSeq" id="WP_217747923.1">
    <property type="nucleotide sequence ID" value="NZ_JAHOEB010000050.1"/>
</dbReference>
<keyword evidence="1 3" id="KW-0285">Flavoprotein</keyword>
<feature type="domain" description="FAD-binding PCMH-type" evidence="4">
    <location>
        <begin position="17"/>
        <end position="186"/>
    </location>
</feature>
<evidence type="ECO:0000256" key="2">
    <source>
        <dbReference type="ARBA" id="ARBA00023002"/>
    </source>
</evidence>
<dbReference type="GO" id="GO:0071949">
    <property type="term" value="F:FAD binding"/>
    <property type="evidence" value="ECO:0007669"/>
    <property type="project" value="InterPro"/>
</dbReference>
<feature type="active site" description="Proton donor" evidence="3">
    <location>
        <position position="236"/>
    </location>
</feature>
<evidence type="ECO:0000259" key="4">
    <source>
        <dbReference type="PROSITE" id="PS51387"/>
    </source>
</evidence>
<dbReference type="InterPro" id="IPR006094">
    <property type="entry name" value="Oxid_FAD_bind_N"/>
</dbReference>
<dbReference type="NCBIfam" id="TIGR00179">
    <property type="entry name" value="murB"/>
    <property type="match status" value="1"/>
</dbReference>
<name>A0AAW4MYZ4_9FIRM</name>
<comment type="caution">
    <text evidence="5">The sequence shown here is derived from an EMBL/GenBank/DDBJ whole genome shotgun (WGS) entry which is preliminary data.</text>
</comment>
<protein>
    <recommendedName>
        <fullName evidence="3">UDP-N-acetylenolpyruvoylglucosamine reductase</fullName>
        <ecNumber evidence="3">1.3.1.98</ecNumber>
    </recommendedName>
    <alternativeName>
        <fullName evidence="3">UDP-N-acetylmuramate dehydrogenase</fullName>
    </alternativeName>
</protein>
<keyword evidence="3" id="KW-0274">FAD</keyword>
<sequence length="331" mass="37345">MKIKENVKIKELTTMRLGGLARYVIELETVEDVEKAYLFAKERQLPVFILGTGSNVIGKDEGFKGVILLNRIKGIRFIDELTIDAMGGELLDDLVAFTTKKNLSGIEALSAIPGTVGAAPVQNVGAYGQEIEQVLESVHAYDLKEEKYVTIKKEDMNLGYRQSIFNQGKDAGRYLIISIRIHLSHDRLTPPFYTSLQSYVEEHQITDFSPKSIREMVTEIRWSKLPKPEEMASSGSFFKNVYLDDQEAERLRSMNVPVWEGNKVPSGWLIDHAGLKGKSFYGMRVSEKAALILINESAQSYAHLKQAREEIVSIIEKKYGLTLKQEPVELE</sequence>
<dbReference type="AlphaFoldDB" id="A0AAW4MYZ4"/>
<evidence type="ECO:0000256" key="3">
    <source>
        <dbReference type="HAMAP-Rule" id="MF_00037"/>
    </source>
</evidence>
<comment type="catalytic activity">
    <reaction evidence="3">
        <text>UDP-N-acetyl-alpha-D-muramate + NADP(+) = UDP-N-acetyl-3-O-(1-carboxyvinyl)-alpha-D-glucosamine + NADPH + H(+)</text>
        <dbReference type="Rhea" id="RHEA:12248"/>
        <dbReference type="ChEBI" id="CHEBI:15378"/>
        <dbReference type="ChEBI" id="CHEBI:57783"/>
        <dbReference type="ChEBI" id="CHEBI:58349"/>
        <dbReference type="ChEBI" id="CHEBI:68483"/>
        <dbReference type="ChEBI" id="CHEBI:70757"/>
        <dbReference type="EC" id="1.3.1.98"/>
    </reaction>
</comment>
<dbReference type="PROSITE" id="PS51387">
    <property type="entry name" value="FAD_PCMH"/>
    <property type="match status" value="1"/>
</dbReference>
<dbReference type="PANTHER" id="PTHR21071">
    <property type="entry name" value="UDP-N-ACETYLENOLPYRUVOYLGLUCOSAMINE REDUCTASE"/>
    <property type="match status" value="1"/>
</dbReference>
<dbReference type="EC" id="1.3.1.98" evidence="3"/>
<keyword evidence="3" id="KW-0133">Cell shape</keyword>
<dbReference type="InterPro" id="IPR003170">
    <property type="entry name" value="MurB"/>
</dbReference>
<reference evidence="5 8" key="1">
    <citation type="submission" date="2021-06" db="EMBL/GenBank/DDBJ databases">
        <title>Collection of gut derived symbiotic bacterial strains cultured from healthy donors.</title>
        <authorList>
            <person name="Lin H."/>
            <person name="Littmann E."/>
            <person name="Pamer E.G."/>
        </authorList>
    </citation>
    <scope>NUCLEOTIDE SEQUENCE</scope>
    <source>
        <strain evidence="6 8">MSK.21.70</strain>
        <strain evidence="5">MSK.21.82</strain>
    </source>
</reference>
<dbReference type="Pfam" id="PF01565">
    <property type="entry name" value="FAD_binding_4"/>
    <property type="match status" value="1"/>
</dbReference>
<dbReference type="HAMAP" id="MF_00037">
    <property type="entry name" value="MurB"/>
    <property type="match status" value="1"/>
</dbReference>
<dbReference type="EMBL" id="JAHOEF010000052">
    <property type="protein sequence ID" value="MBV3383157.1"/>
    <property type="molecule type" value="Genomic_DNA"/>
</dbReference>
<keyword evidence="3" id="KW-0131">Cell cycle</keyword>